<protein>
    <submittedName>
        <fullName evidence="1">Uncharacterized protein</fullName>
    </submittedName>
</protein>
<gene>
    <name evidence="1" type="ORF">GCM10010260_36020</name>
</gene>
<dbReference type="Proteomes" id="UP000618795">
    <property type="component" value="Unassembled WGS sequence"/>
</dbReference>
<sequence>MRACGQHGTEVPTDRVGRFAKAFDTPLRAWMAESVAGQEPTGPSAWDGCAATVVTGTTVEALEPGRFVPTGLKPRSAFYGGAA</sequence>
<evidence type="ECO:0000313" key="2">
    <source>
        <dbReference type="Proteomes" id="UP000618795"/>
    </source>
</evidence>
<dbReference type="Gene3D" id="3.40.50.720">
    <property type="entry name" value="NAD(P)-binding Rossmann-like Domain"/>
    <property type="match status" value="1"/>
</dbReference>
<reference evidence="1" key="2">
    <citation type="submission" date="2020-09" db="EMBL/GenBank/DDBJ databases">
        <authorList>
            <person name="Sun Q."/>
            <person name="Ohkuma M."/>
        </authorList>
    </citation>
    <scope>NUCLEOTIDE SEQUENCE</scope>
    <source>
        <strain evidence="1">JCM 4369</strain>
    </source>
</reference>
<dbReference type="AlphaFoldDB" id="A0A918IB61"/>
<comment type="caution">
    <text evidence="1">The sequence shown here is derived from an EMBL/GenBank/DDBJ whole genome shotgun (WGS) entry which is preliminary data.</text>
</comment>
<accession>A0A918IB61</accession>
<proteinExistence type="predicted"/>
<name>A0A918IB61_9ACTN</name>
<keyword evidence="2" id="KW-1185">Reference proteome</keyword>
<dbReference type="EMBL" id="BMTD01000007">
    <property type="protein sequence ID" value="GGU97101.1"/>
    <property type="molecule type" value="Genomic_DNA"/>
</dbReference>
<reference evidence="1" key="1">
    <citation type="journal article" date="2014" name="Int. J. Syst. Evol. Microbiol.">
        <title>Complete genome sequence of Corynebacterium casei LMG S-19264T (=DSM 44701T), isolated from a smear-ripened cheese.</title>
        <authorList>
            <consortium name="US DOE Joint Genome Institute (JGI-PGF)"/>
            <person name="Walter F."/>
            <person name="Albersmeier A."/>
            <person name="Kalinowski J."/>
            <person name="Ruckert C."/>
        </authorList>
    </citation>
    <scope>NUCLEOTIDE SEQUENCE</scope>
    <source>
        <strain evidence="1">JCM 4369</strain>
    </source>
</reference>
<organism evidence="1 2">
    <name type="scientific">Streptomyces filipinensis</name>
    <dbReference type="NCBI Taxonomy" id="66887"/>
    <lineage>
        <taxon>Bacteria</taxon>
        <taxon>Bacillati</taxon>
        <taxon>Actinomycetota</taxon>
        <taxon>Actinomycetes</taxon>
        <taxon>Kitasatosporales</taxon>
        <taxon>Streptomycetaceae</taxon>
        <taxon>Streptomyces</taxon>
    </lineage>
</organism>
<dbReference type="RefSeq" id="WP_191874502.1">
    <property type="nucleotide sequence ID" value="NZ_BMTD01000007.1"/>
</dbReference>
<evidence type="ECO:0000313" key="1">
    <source>
        <dbReference type="EMBL" id="GGU97101.1"/>
    </source>
</evidence>